<keyword evidence="2" id="KW-1185">Reference proteome</keyword>
<proteinExistence type="predicted"/>
<accession>A0A366JYD4</accession>
<name>A0A366JYD4_CYTFI</name>
<dbReference type="EMBL" id="QNSF01000004">
    <property type="protein sequence ID" value="RBP94546.1"/>
    <property type="molecule type" value="Genomic_DNA"/>
</dbReference>
<dbReference type="Proteomes" id="UP000252731">
    <property type="component" value="Unassembled WGS sequence"/>
</dbReference>
<organism evidence="1 2">
    <name type="scientific">Cytobacillus firmus</name>
    <name type="common">Bacillus firmus</name>
    <dbReference type="NCBI Taxonomy" id="1399"/>
    <lineage>
        <taxon>Bacteria</taxon>
        <taxon>Bacillati</taxon>
        <taxon>Bacillota</taxon>
        <taxon>Bacilli</taxon>
        <taxon>Bacillales</taxon>
        <taxon>Bacillaceae</taxon>
        <taxon>Cytobacillus</taxon>
    </lineage>
</organism>
<evidence type="ECO:0000313" key="2">
    <source>
        <dbReference type="Proteomes" id="UP000252731"/>
    </source>
</evidence>
<sequence length="57" mass="6865">MLKLKRGINREGEFSPSFCLPLFILRVFSTIRYNGHTNCEKERNLIFKKYPVMKLTW</sequence>
<gene>
    <name evidence="1" type="ORF">DFO70_104186</name>
</gene>
<reference evidence="1 2" key="1">
    <citation type="submission" date="2018-06" db="EMBL/GenBank/DDBJ databases">
        <title>Freshwater and sediment microbial communities from various areas in North America, analyzing microbe dynamics in response to fracking.</title>
        <authorList>
            <person name="Lamendella R."/>
        </authorList>
    </citation>
    <scope>NUCLEOTIDE SEQUENCE [LARGE SCALE GENOMIC DNA]</scope>
    <source>
        <strain evidence="1 2">14_TX</strain>
    </source>
</reference>
<comment type="caution">
    <text evidence="1">The sequence shown here is derived from an EMBL/GenBank/DDBJ whole genome shotgun (WGS) entry which is preliminary data.</text>
</comment>
<protein>
    <submittedName>
        <fullName evidence="1">Uncharacterized protein</fullName>
    </submittedName>
</protein>
<evidence type="ECO:0000313" key="1">
    <source>
        <dbReference type="EMBL" id="RBP94546.1"/>
    </source>
</evidence>
<dbReference type="AlphaFoldDB" id="A0A366JYD4"/>